<dbReference type="Pfam" id="PF22692">
    <property type="entry name" value="LlgE_F_G_D1"/>
    <property type="match status" value="1"/>
</dbReference>
<feature type="domain" description="Flagellar basal-body/hook protein C-terminal" evidence="7">
    <location>
        <begin position="1306"/>
        <end position="1350"/>
    </location>
</feature>
<dbReference type="GO" id="GO:0009424">
    <property type="term" value="C:bacterial-type flagellum hook"/>
    <property type="evidence" value="ECO:0007669"/>
    <property type="project" value="TreeGrafter"/>
</dbReference>
<dbReference type="InterPro" id="IPR001444">
    <property type="entry name" value="Flag_bb_rod_N"/>
</dbReference>
<gene>
    <name evidence="10" type="ORF">HNR37_001498</name>
</gene>
<dbReference type="GO" id="GO:0005829">
    <property type="term" value="C:cytosol"/>
    <property type="evidence" value="ECO:0007669"/>
    <property type="project" value="TreeGrafter"/>
</dbReference>
<dbReference type="InterPro" id="IPR019776">
    <property type="entry name" value="Flagellar_basal_body_rod_CS"/>
</dbReference>
<evidence type="ECO:0000259" key="8">
    <source>
        <dbReference type="Pfam" id="PF07559"/>
    </source>
</evidence>
<evidence type="ECO:0000259" key="9">
    <source>
        <dbReference type="Pfam" id="PF22692"/>
    </source>
</evidence>
<dbReference type="PANTHER" id="PTHR30435">
    <property type="entry name" value="FLAGELLAR PROTEIN"/>
    <property type="match status" value="1"/>
</dbReference>
<evidence type="ECO:0000313" key="10">
    <source>
        <dbReference type="EMBL" id="MBB5022170.1"/>
    </source>
</evidence>
<feature type="domain" description="Flagellar basal body rod protein N-terminal" evidence="6">
    <location>
        <begin position="5"/>
        <end position="35"/>
    </location>
</feature>
<evidence type="ECO:0000256" key="1">
    <source>
        <dbReference type="ARBA" id="ARBA00004117"/>
    </source>
</evidence>
<evidence type="ECO:0000313" key="11">
    <source>
        <dbReference type="Proteomes" id="UP000528322"/>
    </source>
</evidence>
<name>A0A7W8DH62_9BACT</name>
<sequence>MLQSMYAGVSGLVNHQRGMDIIGNNISNVNTFGYKKSRAGFSDVMSISIGGSGVNPMQVGIGTKVNSTNMTFQQGGIEATNKVTDMAISGRGFFVVNDGSSNFFTRNGNFIFNKEGKMVTPDGLAIQGRMATQDQHGDYRIDPTTVVSDIQIPVGIKSPAQATSLIEMGGNLNAEAMGTILRTPGMRTAADGAVDLADLYNEQGNGMTILDDQSVIFKSHATALTHLGNAHNSADDSLRIVDNETFQVTVTKDGNQTTETFRYRPSAINEYSDNGIPRDFDPNDNSFTTLGGLARKLETRFGGQIQSVDVVEGQLRVTARESMDLSIESSSVPSNTRFNNLISSLNGQYNANGVKRSGEFFFQEQYNKGQDFNTLEDLTSRLQGSMQNVSATSRAYMGDVDVFGFNDANDRIRLSMEVRGQTITHEYYYSTATNPQAADTTGSGGVDEFAKPFSTLDELIMQINSDFAPGNYTSTIQAGDTVDAEDGLRLAERLAPGTEIVNNSGDEMRIYDGTKDPNGLYRSITLEAGWSVEIDATDPNLVRIYDGGVQQGDPVDFSFRQGVLIPEGAQVDTDFSAYTVGVGVGGGAEGTIPTSSMNLIRAYNDGGRLSFANTAGFDLGNMQISYSGTNIGNDKAVNEHLDNLAGDFIFGSDPKKSDQLGGRITYDNNHDGGFSLHKMGFKDVNDAISIVTGDIGGVPQVATFIYDPEGIHGNQSDAGAYYFSSLDELVAIVNTTEKSAGGTFEDITLTINEHGTLSFEHAGGAGSLDPADFRAIDYFGTQSAGATTAPGAHFDISFRRPGQTDPVDITVDATTFPATDNPMDYIAQQIQTEIINAGVTGFTVSWTGKDFAFRNPSTGGVSELNVEINSGVDQEYQDLLNPLFEPLSRTVFAPGVEARTLQIGMEKPISYVGRDINLRYQLNDAAGGPFSDMDMAAAQTESGILRAPINHSITGAEIITSSARLNQSLGLPDSLLAGSRATSERFLSNASEDTKVARLYNTKGTNLGLGTNDRISLSAKLGMGDEFSSSLSVNNNLGQSDTTLGDLAYALQQSLNLHNDKGVEVASDGSLIIHGDDGEHYDIMDLKLSAPGNPIFNAITTSLSVEQRASGGYHSATIPIIDSESFEHSVVFEFYKDPDPRNVNQWTWKAKVPEPAEITGGAGSLALPEGSITFNQDGGLEMMIGAPLYIVPNNGANPMELTIDMGSHGGGFDGFTQYASRSETTKQRQNGFKEGTLEDYAIDESGTVFGQFSNGQSRELAQVILADFTNPQGLSKVGNSLYSATNASGQANYAAPDSAGFGSIISNSLEMSNVDLSMEFTQMIIVERGFQANSRIISTSDSMIQEVLNMKR</sequence>
<dbReference type="Pfam" id="PF06429">
    <property type="entry name" value="Flg_bbr_C"/>
    <property type="match status" value="1"/>
</dbReference>
<comment type="similarity">
    <text evidence="2 5">Belongs to the flagella basal body rod proteins family.</text>
</comment>
<dbReference type="RefSeq" id="WP_183732201.1">
    <property type="nucleotide sequence ID" value="NZ_JACHID010000008.1"/>
</dbReference>
<evidence type="ECO:0000259" key="7">
    <source>
        <dbReference type="Pfam" id="PF06429"/>
    </source>
</evidence>
<accession>A0A7W8DH62</accession>
<evidence type="ECO:0000256" key="4">
    <source>
        <dbReference type="ARBA" id="ARBA00023143"/>
    </source>
</evidence>
<keyword evidence="10" id="KW-0282">Flagellum</keyword>
<dbReference type="GO" id="GO:0071978">
    <property type="term" value="P:bacterial-type flagellum-dependent swarming motility"/>
    <property type="evidence" value="ECO:0007669"/>
    <property type="project" value="TreeGrafter"/>
</dbReference>
<comment type="subcellular location">
    <subcellularLocation>
        <location evidence="1 5">Bacterial flagellum basal body</location>
    </subcellularLocation>
</comment>
<comment type="caution">
    <text evidence="10">The sequence shown here is derived from an EMBL/GenBank/DDBJ whole genome shotgun (WGS) entry which is preliminary data.</text>
</comment>
<organism evidence="10 11">
    <name type="scientific">Desulfurispira natronophila</name>
    <dbReference type="NCBI Taxonomy" id="682562"/>
    <lineage>
        <taxon>Bacteria</taxon>
        <taxon>Pseudomonadati</taxon>
        <taxon>Chrysiogenota</taxon>
        <taxon>Chrysiogenia</taxon>
        <taxon>Chrysiogenales</taxon>
        <taxon>Chrysiogenaceae</taxon>
        <taxon>Desulfurispira</taxon>
    </lineage>
</organism>
<dbReference type="PROSITE" id="PS00588">
    <property type="entry name" value="FLAGELLA_BB_ROD"/>
    <property type="match status" value="1"/>
</dbReference>
<dbReference type="Pfam" id="PF00460">
    <property type="entry name" value="Flg_bb_rod"/>
    <property type="match status" value="1"/>
</dbReference>
<reference evidence="10 11" key="1">
    <citation type="submission" date="2020-08" db="EMBL/GenBank/DDBJ databases">
        <title>Genomic Encyclopedia of Type Strains, Phase IV (KMG-IV): sequencing the most valuable type-strain genomes for metagenomic binning, comparative biology and taxonomic classification.</title>
        <authorList>
            <person name="Goeker M."/>
        </authorList>
    </citation>
    <scope>NUCLEOTIDE SEQUENCE [LARGE SCALE GENOMIC DNA]</scope>
    <source>
        <strain evidence="10 11">DSM 22071</strain>
    </source>
</reference>
<dbReference type="InterPro" id="IPR053967">
    <property type="entry name" value="LlgE_F_G-like_D1"/>
</dbReference>
<feature type="domain" description="Flagellar hook protein FlgE D2" evidence="8">
    <location>
        <begin position="1113"/>
        <end position="1232"/>
    </location>
</feature>
<dbReference type="InterPro" id="IPR011491">
    <property type="entry name" value="FlgE_D2"/>
</dbReference>
<protein>
    <recommendedName>
        <fullName evidence="3 5">Flagellar hook protein FlgE</fullName>
    </recommendedName>
</protein>
<dbReference type="GO" id="GO:0009425">
    <property type="term" value="C:bacterial-type flagellum basal body"/>
    <property type="evidence" value="ECO:0007669"/>
    <property type="project" value="UniProtKB-SubCell"/>
</dbReference>
<keyword evidence="10" id="KW-0966">Cell projection</keyword>
<dbReference type="InterPro" id="IPR037925">
    <property type="entry name" value="FlgE/F/G-like"/>
</dbReference>
<evidence type="ECO:0000259" key="6">
    <source>
        <dbReference type="Pfam" id="PF00460"/>
    </source>
</evidence>
<dbReference type="InterPro" id="IPR020013">
    <property type="entry name" value="Flagellar_FlgE/F/G"/>
</dbReference>
<evidence type="ECO:0000256" key="2">
    <source>
        <dbReference type="ARBA" id="ARBA00009677"/>
    </source>
</evidence>
<dbReference type="Pfam" id="PF07559">
    <property type="entry name" value="FlgE_D2"/>
    <property type="match status" value="1"/>
</dbReference>
<keyword evidence="10" id="KW-0969">Cilium</keyword>
<comment type="function">
    <text evidence="5">A flexible structure which links the flagellar filament to the drive apparatus in the basal body.</text>
</comment>
<dbReference type="InterPro" id="IPR037058">
    <property type="entry name" value="Falgellar_hook_FlgE_sf"/>
</dbReference>
<dbReference type="PANTHER" id="PTHR30435:SF1">
    <property type="entry name" value="FLAGELLAR HOOK PROTEIN FLGE"/>
    <property type="match status" value="1"/>
</dbReference>
<dbReference type="NCBIfam" id="TIGR03506">
    <property type="entry name" value="FlgEFG_subfam"/>
    <property type="match status" value="2"/>
</dbReference>
<feature type="domain" description="Flagellar hook protein FlgE/F/G-like D1" evidence="9">
    <location>
        <begin position="87"/>
        <end position="154"/>
    </location>
</feature>
<dbReference type="SUPFAM" id="SSF117143">
    <property type="entry name" value="Flagellar hook protein flgE"/>
    <property type="match status" value="2"/>
</dbReference>
<dbReference type="Gene3D" id="2.60.98.20">
    <property type="entry name" value="Flagellar hook protein FlgE"/>
    <property type="match status" value="1"/>
</dbReference>
<dbReference type="Proteomes" id="UP000528322">
    <property type="component" value="Unassembled WGS sequence"/>
</dbReference>
<dbReference type="InterPro" id="IPR010930">
    <property type="entry name" value="Flg_bb/hook_C_dom"/>
</dbReference>
<proteinExistence type="inferred from homology"/>
<evidence type="ECO:0000256" key="3">
    <source>
        <dbReference type="ARBA" id="ARBA00019015"/>
    </source>
</evidence>
<evidence type="ECO:0000256" key="5">
    <source>
        <dbReference type="RuleBase" id="RU362116"/>
    </source>
</evidence>
<keyword evidence="4 5" id="KW-0975">Bacterial flagellum</keyword>
<dbReference type="EMBL" id="JACHID010000008">
    <property type="protein sequence ID" value="MBB5022170.1"/>
    <property type="molecule type" value="Genomic_DNA"/>
</dbReference>
<keyword evidence="11" id="KW-1185">Reference proteome</keyword>